<protein>
    <submittedName>
        <fullName evidence="1">Vacuolar protein sorting-associated protein 52-like protein</fullName>
    </submittedName>
</protein>
<evidence type="ECO:0000313" key="1">
    <source>
        <dbReference type="EMBL" id="GFS17595.1"/>
    </source>
</evidence>
<accession>A0AAV4J5E5</accession>
<dbReference type="GO" id="GO:0019905">
    <property type="term" value="F:syntaxin binding"/>
    <property type="evidence" value="ECO:0007669"/>
    <property type="project" value="TreeGrafter"/>
</dbReference>
<dbReference type="GO" id="GO:0005829">
    <property type="term" value="C:cytosol"/>
    <property type="evidence" value="ECO:0007669"/>
    <property type="project" value="GOC"/>
</dbReference>
<keyword evidence="2" id="KW-1185">Reference proteome</keyword>
<dbReference type="InterPro" id="IPR007258">
    <property type="entry name" value="Vps52"/>
</dbReference>
<dbReference type="Proteomes" id="UP000762676">
    <property type="component" value="Unassembled WGS sequence"/>
</dbReference>
<dbReference type="GO" id="GO:0000938">
    <property type="term" value="C:GARP complex"/>
    <property type="evidence" value="ECO:0007669"/>
    <property type="project" value="TreeGrafter"/>
</dbReference>
<dbReference type="GO" id="GO:0032456">
    <property type="term" value="P:endocytic recycling"/>
    <property type="evidence" value="ECO:0007669"/>
    <property type="project" value="TreeGrafter"/>
</dbReference>
<reference evidence="1 2" key="1">
    <citation type="journal article" date="2021" name="Elife">
        <title>Chloroplast acquisition without the gene transfer in kleptoplastic sea slugs, Plakobranchus ocellatus.</title>
        <authorList>
            <person name="Maeda T."/>
            <person name="Takahashi S."/>
            <person name="Yoshida T."/>
            <person name="Shimamura S."/>
            <person name="Takaki Y."/>
            <person name="Nagai Y."/>
            <person name="Toyoda A."/>
            <person name="Suzuki Y."/>
            <person name="Arimoto A."/>
            <person name="Ishii H."/>
            <person name="Satoh N."/>
            <person name="Nishiyama T."/>
            <person name="Hasebe M."/>
            <person name="Maruyama T."/>
            <person name="Minagawa J."/>
            <person name="Obokata J."/>
            <person name="Shigenobu S."/>
        </authorList>
    </citation>
    <scope>NUCLEOTIDE SEQUENCE [LARGE SCALE GENOMIC DNA]</scope>
</reference>
<organism evidence="1 2">
    <name type="scientific">Elysia marginata</name>
    <dbReference type="NCBI Taxonomy" id="1093978"/>
    <lineage>
        <taxon>Eukaryota</taxon>
        <taxon>Metazoa</taxon>
        <taxon>Spiralia</taxon>
        <taxon>Lophotrochozoa</taxon>
        <taxon>Mollusca</taxon>
        <taxon>Gastropoda</taxon>
        <taxon>Heterobranchia</taxon>
        <taxon>Euthyneura</taxon>
        <taxon>Panpulmonata</taxon>
        <taxon>Sacoglossa</taxon>
        <taxon>Placobranchoidea</taxon>
        <taxon>Plakobranchidae</taxon>
        <taxon>Elysia</taxon>
    </lineage>
</organism>
<dbReference type="PANTHER" id="PTHR14190:SF7">
    <property type="entry name" value="VACUOLAR PROTEIN SORTING-ASSOCIATED PROTEIN 52 HOMOLOG"/>
    <property type="match status" value="1"/>
</dbReference>
<gene>
    <name evidence="1" type="ORF">ElyMa_004986200</name>
</gene>
<name>A0AAV4J5E5_9GAST</name>
<dbReference type="EMBL" id="BMAT01009972">
    <property type="protein sequence ID" value="GFS17595.1"/>
    <property type="molecule type" value="Genomic_DNA"/>
</dbReference>
<dbReference type="AlphaFoldDB" id="A0AAV4J5E5"/>
<dbReference type="PANTHER" id="PTHR14190">
    <property type="entry name" value="SUPPRESSOR OF ACTIN MUTATIONS 2/VACUOLAR PROTEIN SORTING 52"/>
    <property type="match status" value="1"/>
</dbReference>
<proteinExistence type="predicted"/>
<dbReference type="GO" id="GO:0006896">
    <property type="term" value="P:Golgi to vacuole transport"/>
    <property type="evidence" value="ECO:0007669"/>
    <property type="project" value="TreeGrafter"/>
</dbReference>
<dbReference type="GO" id="GO:0007041">
    <property type="term" value="P:lysosomal transport"/>
    <property type="evidence" value="ECO:0007669"/>
    <property type="project" value="TreeGrafter"/>
</dbReference>
<evidence type="ECO:0000313" key="2">
    <source>
        <dbReference type="Proteomes" id="UP000762676"/>
    </source>
</evidence>
<dbReference type="GO" id="GO:0042147">
    <property type="term" value="P:retrograde transport, endosome to Golgi"/>
    <property type="evidence" value="ECO:0007669"/>
    <property type="project" value="TreeGrafter"/>
</dbReference>
<comment type="caution">
    <text evidence="1">The sequence shown here is derived from an EMBL/GenBank/DDBJ whole genome shotgun (WGS) entry which is preliminary data.</text>
</comment>
<sequence length="136" mass="16165">MFRDLLSARTQEFVEEILAPHFGGLISWVKDCEVLLERGQADRLATEEKRVQQIVRGFNNDWKRALENINQEVMRAFTNFKNGTQILQGALTLLIQYYHRFQKILAQPVFRNLQIRHELINIHHVMVEVKKYRPTF</sequence>